<reference evidence="1" key="1">
    <citation type="submission" date="2014-11" db="EMBL/GenBank/DDBJ databases">
        <authorList>
            <person name="Amaro Gonzalez C."/>
        </authorList>
    </citation>
    <scope>NUCLEOTIDE SEQUENCE</scope>
</reference>
<accession>A0A0E9UX15</accession>
<protein>
    <submittedName>
        <fullName evidence="1">Uncharacterized protein</fullName>
    </submittedName>
</protein>
<name>A0A0E9UX15_ANGAN</name>
<dbReference type="EMBL" id="GBXM01039054">
    <property type="protein sequence ID" value="JAH69523.1"/>
    <property type="molecule type" value="Transcribed_RNA"/>
</dbReference>
<proteinExistence type="predicted"/>
<dbReference type="AlphaFoldDB" id="A0A0E9UX15"/>
<reference evidence="1" key="2">
    <citation type="journal article" date="2015" name="Fish Shellfish Immunol.">
        <title>Early steps in the European eel (Anguilla anguilla)-Vibrio vulnificus interaction in the gills: Role of the RtxA13 toxin.</title>
        <authorList>
            <person name="Callol A."/>
            <person name="Pajuelo D."/>
            <person name="Ebbesson L."/>
            <person name="Teles M."/>
            <person name="MacKenzie S."/>
            <person name="Amaro C."/>
        </authorList>
    </citation>
    <scope>NUCLEOTIDE SEQUENCE</scope>
</reference>
<organism evidence="1">
    <name type="scientific">Anguilla anguilla</name>
    <name type="common">European freshwater eel</name>
    <name type="synonym">Muraena anguilla</name>
    <dbReference type="NCBI Taxonomy" id="7936"/>
    <lineage>
        <taxon>Eukaryota</taxon>
        <taxon>Metazoa</taxon>
        <taxon>Chordata</taxon>
        <taxon>Craniata</taxon>
        <taxon>Vertebrata</taxon>
        <taxon>Euteleostomi</taxon>
        <taxon>Actinopterygii</taxon>
        <taxon>Neopterygii</taxon>
        <taxon>Teleostei</taxon>
        <taxon>Anguilliformes</taxon>
        <taxon>Anguillidae</taxon>
        <taxon>Anguilla</taxon>
    </lineage>
</organism>
<evidence type="ECO:0000313" key="1">
    <source>
        <dbReference type="EMBL" id="JAH69523.1"/>
    </source>
</evidence>
<sequence length="40" mass="4539">MESLFLKTSAITKKLRQSVPKFVYATEDSLERLDQPGPTL</sequence>